<dbReference type="EMBL" id="WKKY01000010">
    <property type="protein sequence ID" value="MSE19955.1"/>
    <property type="molecule type" value="Genomic_DNA"/>
</dbReference>
<sequence>MASNNTAAIVIVVILFGIAWGAYFIEP</sequence>
<keyword evidence="1" id="KW-0472">Membrane</keyword>
<proteinExistence type="predicted"/>
<dbReference type="AlphaFoldDB" id="A0A844EE39"/>
<gene>
    <name evidence="2" type="ORF">GKC44_01500</name>
</gene>
<reference evidence="2 3" key="1">
    <citation type="submission" date="2019-11" db="EMBL/GenBank/DDBJ databases">
        <title>Draft Genome Sequence of Plant Growth-Promoting Rhizosphere-Associated Bacteria.</title>
        <authorList>
            <person name="Vasilyev I.Y."/>
            <person name="Radchenko V."/>
            <person name="Ilnitskaya E.V."/>
        </authorList>
    </citation>
    <scope>NUCLEOTIDE SEQUENCE [LARGE SCALE GENOMIC DNA]</scope>
    <source>
        <strain evidence="2 3">VRA_07sq_f</strain>
    </source>
</reference>
<dbReference type="Proteomes" id="UP000491237">
    <property type="component" value="Unassembled WGS sequence"/>
</dbReference>
<comment type="caution">
    <text evidence="2">The sequence shown here is derived from an EMBL/GenBank/DDBJ whole genome shotgun (WGS) entry which is preliminary data.</text>
</comment>
<name>A0A844EE39_9LACO</name>
<organism evidence="2 3">
    <name type="scientific">Lentilactobacillus parabuchneri</name>
    <dbReference type="NCBI Taxonomy" id="152331"/>
    <lineage>
        <taxon>Bacteria</taxon>
        <taxon>Bacillati</taxon>
        <taxon>Bacillota</taxon>
        <taxon>Bacilli</taxon>
        <taxon>Lactobacillales</taxon>
        <taxon>Lactobacillaceae</taxon>
        <taxon>Lentilactobacillus</taxon>
    </lineage>
</organism>
<accession>A0A844EE39</accession>
<keyword evidence="1" id="KW-1133">Transmembrane helix</keyword>
<evidence type="ECO:0000256" key="1">
    <source>
        <dbReference type="SAM" id="Phobius"/>
    </source>
</evidence>
<keyword evidence="1" id="KW-0812">Transmembrane</keyword>
<evidence type="ECO:0000313" key="2">
    <source>
        <dbReference type="EMBL" id="MSE19955.1"/>
    </source>
</evidence>
<feature type="transmembrane region" description="Helical" evidence="1">
    <location>
        <begin position="6"/>
        <end position="25"/>
    </location>
</feature>
<evidence type="ECO:0000313" key="3">
    <source>
        <dbReference type="Proteomes" id="UP000491237"/>
    </source>
</evidence>
<protein>
    <submittedName>
        <fullName evidence="2">Uncharacterized protein</fullName>
    </submittedName>
</protein>